<comment type="caution">
    <text evidence="2">The sequence shown here is derived from an EMBL/GenBank/DDBJ whole genome shotgun (WGS) entry which is preliminary data.</text>
</comment>
<evidence type="ECO:0000256" key="1">
    <source>
        <dbReference type="SAM" id="MobiDB-lite"/>
    </source>
</evidence>
<evidence type="ECO:0000313" key="2">
    <source>
        <dbReference type="EMBL" id="CAB1419070.1"/>
    </source>
</evidence>
<evidence type="ECO:0000313" key="3">
    <source>
        <dbReference type="Proteomes" id="UP001153269"/>
    </source>
</evidence>
<sequence>MKGALSTWAQRGGGSTSEEEDLTLKLMSLQLPSGLGLKQLTEKDKHTDPPHRSFISSGQTEDLRPVSYLVFVSCVGLAWCSSEQKGKAPRCKRQ</sequence>
<accession>A0A9N7Y5D9</accession>
<proteinExistence type="predicted"/>
<feature type="region of interest" description="Disordered" evidence="1">
    <location>
        <begin position="1"/>
        <end position="20"/>
    </location>
</feature>
<dbReference type="EMBL" id="CADEAL010000362">
    <property type="protein sequence ID" value="CAB1419070.1"/>
    <property type="molecule type" value="Genomic_DNA"/>
</dbReference>
<reference evidence="2" key="1">
    <citation type="submission" date="2020-03" db="EMBL/GenBank/DDBJ databases">
        <authorList>
            <person name="Weist P."/>
        </authorList>
    </citation>
    <scope>NUCLEOTIDE SEQUENCE</scope>
</reference>
<organism evidence="2 3">
    <name type="scientific">Pleuronectes platessa</name>
    <name type="common">European plaice</name>
    <dbReference type="NCBI Taxonomy" id="8262"/>
    <lineage>
        <taxon>Eukaryota</taxon>
        <taxon>Metazoa</taxon>
        <taxon>Chordata</taxon>
        <taxon>Craniata</taxon>
        <taxon>Vertebrata</taxon>
        <taxon>Euteleostomi</taxon>
        <taxon>Actinopterygii</taxon>
        <taxon>Neopterygii</taxon>
        <taxon>Teleostei</taxon>
        <taxon>Neoteleostei</taxon>
        <taxon>Acanthomorphata</taxon>
        <taxon>Carangaria</taxon>
        <taxon>Pleuronectiformes</taxon>
        <taxon>Pleuronectoidei</taxon>
        <taxon>Pleuronectidae</taxon>
        <taxon>Pleuronectes</taxon>
    </lineage>
</organism>
<keyword evidence="3" id="KW-1185">Reference proteome</keyword>
<gene>
    <name evidence="2" type="ORF">PLEPLA_LOCUS6898</name>
</gene>
<dbReference type="Proteomes" id="UP001153269">
    <property type="component" value="Unassembled WGS sequence"/>
</dbReference>
<dbReference type="AlphaFoldDB" id="A0A9N7Y5D9"/>
<protein>
    <submittedName>
        <fullName evidence="2">Uncharacterized protein</fullName>
    </submittedName>
</protein>
<name>A0A9N7Y5D9_PLEPL</name>